<dbReference type="Pfam" id="PF01501">
    <property type="entry name" value="Glyco_transf_8"/>
    <property type="match status" value="1"/>
</dbReference>
<dbReference type="SUPFAM" id="SSF53448">
    <property type="entry name" value="Nucleotide-diphospho-sugar transferases"/>
    <property type="match status" value="1"/>
</dbReference>
<dbReference type="PANTHER" id="PTHR11183">
    <property type="entry name" value="GLYCOGENIN SUBFAMILY MEMBER"/>
    <property type="match status" value="1"/>
</dbReference>
<dbReference type="InterPro" id="IPR050587">
    <property type="entry name" value="GNT1/Glycosyltrans_8"/>
</dbReference>
<comment type="caution">
    <text evidence="1">The sequence shown here is derived from an EMBL/GenBank/DDBJ whole genome shotgun (WGS) entry which is preliminary data.</text>
</comment>
<keyword evidence="2" id="KW-1185">Reference proteome</keyword>
<dbReference type="Proteomes" id="UP000242875">
    <property type="component" value="Unassembled WGS sequence"/>
</dbReference>
<dbReference type="AlphaFoldDB" id="A0A261Y7Z3"/>
<gene>
    <name evidence="1" type="ORF">BZG36_00341</name>
</gene>
<name>A0A261Y7Z3_9FUNG</name>
<dbReference type="OrthoDB" id="2014201at2759"/>
<evidence type="ECO:0000313" key="1">
    <source>
        <dbReference type="EMBL" id="OZJ06727.1"/>
    </source>
</evidence>
<evidence type="ECO:0000313" key="2">
    <source>
        <dbReference type="Proteomes" id="UP000242875"/>
    </source>
</evidence>
<proteinExistence type="predicted"/>
<dbReference type="GO" id="GO:0016757">
    <property type="term" value="F:glycosyltransferase activity"/>
    <property type="evidence" value="ECO:0007669"/>
    <property type="project" value="InterPro"/>
</dbReference>
<protein>
    <recommendedName>
        <fullName evidence="3">Nucleotide-diphospho-sugar transferase</fullName>
    </recommendedName>
</protein>
<sequence length="325" mass="37896">MQTLLSRLAHPLEITLVILCTYLFFSWTHGSGKPNPTYNSAFIDSAVACHGTSGCNGTAETPGNHSYAFFSALWNAEYLQPALVLGYSIRKYHPDIPLYLLVKPDSDLRKDMFCQLETVGWTIKEETRVDAPIDQVKKQFRDNFTKLKLWSYTQFDAIVYLDADTLVRDRVDDLFTLVDKDSYPNDGFEFAAALDNYGQWSLDFNAGIMVLRPNHAVYQEMLRLLPQTDNYNVKWAEQGFLNEYFRFRFLHLPEQYNFNLAFVSRHRQTFRRLKPDLKIIHFTISKPWRMLRIEFEASAIWTHASEEMKRSVSFRRCGNGLVKDH</sequence>
<dbReference type="InterPro" id="IPR002495">
    <property type="entry name" value="Glyco_trans_8"/>
</dbReference>
<evidence type="ECO:0008006" key="3">
    <source>
        <dbReference type="Google" id="ProtNLM"/>
    </source>
</evidence>
<dbReference type="Gene3D" id="3.90.550.10">
    <property type="entry name" value="Spore Coat Polysaccharide Biosynthesis Protein SpsA, Chain A"/>
    <property type="match status" value="1"/>
</dbReference>
<dbReference type="EMBL" id="MVBO01000002">
    <property type="protein sequence ID" value="OZJ06727.1"/>
    <property type="molecule type" value="Genomic_DNA"/>
</dbReference>
<accession>A0A261Y7Z3</accession>
<reference evidence="1 2" key="1">
    <citation type="journal article" date="2017" name="Mycologia">
        <title>Bifiguratus adelaidae, gen. et sp. nov., a new member of Mucoromycotina in endophytic and soil-dwelling habitats.</title>
        <authorList>
            <person name="Torres-Cruz T.J."/>
            <person name="Billingsley Tobias T.L."/>
            <person name="Almatruk M."/>
            <person name="Hesse C."/>
            <person name="Kuske C.R."/>
            <person name="Desiro A."/>
            <person name="Benucci G.M."/>
            <person name="Bonito G."/>
            <person name="Stajich J.E."/>
            <person name="Dunlap C."/>
            <person name="Arnold A.E."/>
            <person name="Porras-Alfaro A."/>
        </authorList>
    </citation>
    <scope>NUCLEOTIDE SEQUENCE [LARGE SCALE GENOMIC DNA]</scope>
    <source>
        <strain evidence="1 2">AZ0501</strain>
    </source>
</reference>
<organism evidence="1 2">
    <name type="scientific">Bifiguratus adelaidae</name>
    <dbReference type="NCBI Taxonomy" id="1938954"/>
    <lineage>
        <taxon>Eukaryota</taxon>
        <taxon>Fungi</taxon>
        <taxon>Fungi incertae sedis</taxon>
        <taxon>Mucoromycota</taxon>
        <taxon>Mucoromycotina</taxon>
        <taxon>Endogonomycetes</taxon>
        <taxon>Endogonales</taxon>
        <taxon>Endogonales incertae sedis</taxon>
        <taxon>Bifiguratus</taxon>
    </lineage>
</organism>
<dbReference type="InterPro" id="IPR029044">
    <property type="entry name" value="Nucleotide-diphossugar_trans"/>
</dbReference>